<evidence type="ECO:0000259" key="9">
    <source>
        <dbReference type="Pfam" id="PF16070"/>
    </source>
</evidence>
<feature type="transmembrane region" description="Helical" evidence="7">
    <location>
        <begin position="926"/>
        <end position="951"/>
    </location>
</feature>
<accession>A0ABD0XS60</accession>
<feature type="region of interest" description="Disordered" evidence="6">
    <location>
        <begin position="1007"/>
        <end position="1029"/>
    </location>
</feature>
<evidence type="ECO:0000313" key="14">
    <source>
        <dbReference type="EMBL" id="KAL1023609.1"/>
    </source>
</evidence>
<reference evidence="14 15" key="1">
    <citation type="submission" date="2024-06" db="EMBL/GenBank/DDBJ databases">
        <authorList>
            <person name="Pan Q."/>
            <person name="Wen M."/>
            <person name="Jouanno E."/>
            <person name="Zahm M."/>
            <person name="Klopp C."/>
            <person name="Cabau C."/>
            <person name="Louis A."/>
            <person name="Berthelot C."/>
            <person name="Parey E."/>
            <person name="Roest Crollius H."/>
            <person name="Montfort J."/>
            <person name="Robinson-Rechavi M."/>
            <person name="Bouchez O."/>
            <person name="Lampietro C."/>
            <person name="Lopez Roques C."/>
            <person name="Donnadieu C."/>
            <person name="Postlethwait J."/>
            <person name="Bobe J."/>
            <person name="Verreycken H."/>
            <person name="Guiguen Y."/>
        </authorList>
    </citation>
    <scope>NUCLEOTIDE SEQUENCE [LARGE SCALE GENOMIC DNA]</scope>
    <source>
        <strain evidence="14">Up_M1</strain>
        <tissue evidence="14">Testis</tissue>
    </source>
</reference>
<feature type="compositionally biased region" description="Acidic residues" evidence="6">
    <location>
        <begin position="967"/>
        <end position="980"/>
    </location>
</feature>
<evidence type="ECO:0000259" key="13">
    <source>
        <dbReference type="Pfam" id="PF23487"/>
    </source>
</evidence>
<keyword evidence="5 7" id="KW-0472">Membrane</keyword>
<dbReference type="Pfam" id="PF23481">
    <property type="entry name" value="Ig_TMEM132_2nd"/>
    <property type="match status" value="1"/>
</dbReference>
<dbReference type="InterPro" id="IPR055423">
    <property type="entry name" value="Ig_TMEM132_5th"/>
</dbReference>
<evidence type="ECO:0000256" key="7">
    <source>
        <dbReference type="SAM" id="Phobius"/>
    </source>
</evidence>
<dbReference type="InterPro" id="IPR055421">
    <property type="entry name" value="TMEM132_3rd"/>
</dbReference>
<evidence type="ECO:0000256" key="4">
    <source>
        <dbReference type="ARBA" id="ARBA00022989"/>
    </source>
</evidence>
<feature type="compositionally biased region" description="Basic and acidic residues" evidence="6">
    <location>
        <begin position="1020"/>
        <end position="1029"/>
    </location>
</feature>
<evidence type="ECO:0000256" key="2">
    <source>
        <dbReference type="ARBA" id="ARBA00006166"/>
    </source>
</evidence>
<feature type="signal peptide" evidence="8">
    <location>
        <begin position="1"/>
        <end position="33"/>
    </location>
</feature>
<dbReference type="InterPro" id="IPR055424">
    <property type="entry name" value="Ig_TMEM132_6th"/>
</dbReference>
<comment type="caution">
    <text evidence="14">The sequence shown here is derived from an EMBL/GenBank/DDBJ whole genome shotgun (WGS) entry which is preliminary data.</text>
</comment>
<dbReference type="Pfam" id="PF23487">
    <property type="entry name" value="Ig_TMEM132_6th"/>
    <property type="match status" value="1"/>
</dbReference>
<feature type="region of interest" description="Disordered" evidence="6">
    <location>
        <begin position="957"/>
        <end position="993"/>
    </location>
</feature>
<protein>
    <recommendedName>
        <fullName evidence="16">Transmembrane protein family 132 middle domain-containing protein</fullName>
    </recommendedName>
</protein>
<feature type="domain" description="Transmembrane protein TMEM132 fifth" evidence="12">
    <location>
        <begin position="564"/>
        <end position="680"/>
    </location>
</feature>
<feature type="domain" description="Transmembrane protein TMEM132 cohesin-like" evidence="10">
    <location>
        <begin position="312"/>
        <end position="442"/>
    </location>
</feature>
<comment type="similarity">
    <text evidence="2">Belongs to the TMEM132 family.</text>
</comment>
<dbReference type="Pfam" id="PF23039">
    <property type="entry name" value="TMEM132_3rd"/>
    <property type="match status" value="1"/>
</dbReference>
<evidence type="ECO:0000259" key="11">
    <source>
        <dbReference type="Pfam" id="PF23481"/>
    </source>
</evidence>
<sequence>MAELSCTNARWGTDSVKLLVFYWLLVTVHTSHAQPPLPLSLPAKIAVLPPWRALPLSQADLGPLFSNSSPFAFSQSLLMVPPVGGVPKPGVQASFGPFSVSQLVSGPVIPLSSPLSASLVSPHVEGERDEGGRLSYRVRAFFRVRGDPSRRTCITLHAFKETEEQKASCITQPPLGLCVVTLTLPKEWFETDITNQGYLGPNQRTRHTHRYRALNRGRRHKEVTSGGVLSGGVLRDTLRYKPSLERIQLYYSSFGTVSNLKIVPPRCVEDKLSQSQRQLFYIGAVALREYTKGKEANSTKDQMGCSNGHEEEELRLDANVLIRYRRGPVRTGQSIGISVNLRANFSAEFVVIRLKVKKGLLSLVGQRSLNSDLWVVTLEKTQGPKHDVISITCHKVSALQDTDSPSTIQQIACLSVDGLRRSFGVAMTVSASWWVEYSGRNNPPPPHGGVVSSLSFTDREIVGITPITETDMIINTAILTNEPVSLPVIVLAVGHDGKVSDVTAAVKCQSSNNDIVKVSSDCSTLFVDGTESGVGSTSVGVEFFLGTLSGSLSLSVWAPIVPLRVSLSDSELSAIEGWKHHTEYGCSPVYQRSTIHVLTQFSAQTGHGQLTYLLGSSDWLVDVTEMVRNCLRVENPNVAALDKHSNLIGLQPGKTAVRVISSQWDGVLGSCDVVVTSEPVTPGDLSVQVVGGLGLSINKSPSHPSLITATVTANNVLYSPGQEASISVWLQFSDDSAVLLSSFKNVDFSLRLSSLAETVVAVTPGQSQHVVAQGEGGGPLLKAELLVATCDTMMNSNSDLSNPRQGGRTKRLAKGSGWIRVNLDSDLRPMGSEESDFDLLDISDLLVESSDRGVQYNFPDASVALGNVTDGNREDYYDKAGDGMIARNDLERAVLNPIHEESTVYFEPGSDREKDRVKQGDQELEVGVGAVLSLLCLSTLLFLVNCLPCALRERKKRMERKERADAEQEGEAEGGEEDWKEGEQQRDKEKRIKEVAKDIAEKAKYKLESYPGETSLHETISQEKEKPSY</sequence>
<dbReference type="Pfam" id="PF23486">
    <property type="entry name" value="Ig_TMEM132_5th"/>
    <property type="match status" value="1"/>
</dbReference>
<dbReference type="Proteomes" id="UP001557470">
    <property type="component" value="Unassembled WGS sequence"/>
</dbReference>
<dbReference type="InterPro" id="IPR031437">
    <property type="entry name" value="Ig_TMEM132_4th"/>
</dbReference>
<dbReference type="InterPro" id="IPR026307">
    <property type="entry name" value="TMEM132"/>
</dbReference>
<gene>
    <name evidence="14" type="ORF">UPYG_G00043470</name>
</gene>
<dbReference type="PANTHER" id="PTHR13388">
    <property type="entry name" value="DETONATOR, ISOFORM E"/>
    <property type="match status" value="1"/>
</dbReference>
<evidence type="ECO:0000256" key="1">
    <source>
        <dbReference type="ARBA" id="ARBA00004479"/>
    </source>
</evidence>
<dbReference type="InterPro" id="IPR055422">
    <property type="entry name" value="Ig_TMEM132_2nd"/>
</dbReference>
<evidence type="ECO:0008006" key="16">
    <source>
        <dbReference type="Google" id="ProtNLM"/>
    </source>
</evidence>
<dbReference type="GO" id="GO:0016020">
    <property type="term" value="C:membrane"/>
    <property type="evidence" value="ECO:0007669"/>
    <property type="project" value="UniProtKB-SubCell"/>
</dbReference>
<feature type="compositionally biased region" description="Basic and acidic residues" evidence="6">
    <location>
        <begin position="981"/>
        <end position="993"/>
    </location>
</feature>
<dbReference type="EMBL" id="JAGEUA010000001">
    <property type="protein sequence ID" value="KAL1023609.1"/>
    <property type="molecule type" value="Genomic_DNA"/>
</dbReference>
<evidence type="ECO:0000313" key="15">
    <source>
        <dbReference type="Proteomes" id="UP001557470"/>
    </source>
</evidence>
<evidence type="ECO:0000256" key="6">
    <source>
        <dbReference type="SAM" id="MobiDB-lite"/>
    </source>
</evidence>
<name>A0ABD0XS60_UMBPY</name>
<evidence type="ECO:0000259" key="10">
    <source>
        <dbReference type="Pfam" id="PF23039"/>
    </source>
</evidence>
<evidence type="ECO:0000256" key="8">
    <source>
        <dbReference type="SAM" id="SignalP"/>
    </source>
</evidence>
<organism evidence="14 15">
    <name type="scientific">Umbra pygmaea</name>
    <name type="common">Eastern mudminnow</name>
    <dbReference type="NCBI Taxonomy" id="75934"/>
    <lineage>
        <taxon>Eukaryota</taxon>
        <taxon>Metazoa</taxon>
        <taxon>Chordata</taxon>
        <taxon>Craniata</taxon>
        <taxon>Vertebrata</taxon>
        <taxon>Euteleostomi</taxon>
        <taxon>Actinopterygii</taxon>
        <taxon>Neopterygii</taxon>
        <taxon>Teleostei</taxon>
        <taxon>Protacanthopterygii</taxon>
        <taxon>Esociformes</taxon>
        <taxon>Umbridae</taxon>
        <taxon>Umbra</taxon>
    </lineage>
</organism>
<keyword evidence="8" id="KW-0732">Signal</keyword>
<keyword evidence="4 7" id="KW-1133">Transmembrane helix</keyword>
<feature type="domain" description="Transmembrane protein TMEM132 second Ig-like" evidence="11">
    <location>
        <begin position="151"/>
        <end position="197"/>
    </location>
</feature>
<dbReference type="PANTHER" id="PTHR13388:SF29">
    <property type="entry name" value="TRANSMEMBRANE PROTEIN 132C ISOFORM X1"/>
    <property type="match status" value="1"/>
</dbReference>
<evidence type="ECO:0000259" key="12">
    <source>
        <dbReference type="Pfam" id="PF23486"/>
    </source>
</evidence>
<proteinExistence type="inferred from homology"/>
<keyword evidence="15" id="KW-1185">Reference proteome</keyword>
<feature type="domain" description="Transmembrane protein family 132 fourth" evidence="9">
    <location>
        <begin position="463"/>
        <end position="559"/>
    </location>
</feature>
<dbReference type="AlphaFoldDB" id="A0ABD0XS60"/>
<comment type="subcellular location">
    <subcellularLocation>
        <location evidence="1">Membrane</location>
        <topology evidence="1">Single-pass type I membrane protein</topology>
    </subcellularLocation>
</comment>
<feature type="chain" id="PRO_5044862371" description="Transmembrane protein family 132 middle domain-containing protein" evidence="8">
    <location>
        <begin position="34"/>
        <end position="1029"/>
    </location>
</feature>
<keyword evidence="3 7" id="KW-0812">Transmembrane</keyword>
<evidence type="ECO:0000256" key="5">
    <source>
        <dbReference type="ARBA" id="ARBA00023136"/>
    </source>
</evidence>
<dbReference type="Pfam" id="PF16070">
    <property type="entry name" value="Ig_TMEM132_4th"/>
    <property type="match status" value="1"/>
</dbReference>
<evidence type="ECO:0000256" key="3">
    <source>
        <dbReference type="ARBA" id="ARBA00022692"/>
    </source>
</evidence>
<feature type="domain" description="Transmembrane protein TMEM132 sixth" evidence="13">
    <location>
        <begin position="684"/>
        <end position="788"/>
    </location>
</feature>